<dbReference type="InterPro" id="IPR007219">
    <property type="entry name" value="XnlR_reg_dom"/>
</dbReference>
<feature type="domain" description="Zn(2)-C6 fungal-type" evidence="7">
    <location>
        <begin position="32"/>
        <end position="65"/>
    </location>
</feature>
<evidence type="ECO:0000256" key="1">
    <source>
        <dbReference type="ARBA" id="ARBA00022723"/>
    </source>
</evidence>
<dbReference type="GO" id="GO:0009893">
    <property type="term" value="P:positive regulation of metabolic process"/>
    <property type="evidence" value="ECO:0007669"/>
    <property type="project" value="UniProtKB-ARBA"/>
</dbReference>
<keyword evidence="4" id="KW-0804">Transcription</keyword>
<keyword evidence="3" id="KW-0238">DNA-binding</keyword>
<protein>
    <recommendedName>
        <fullName evidence="7">Zn(2)-C6 fungal-type domain-containing protein</fullName>
    </recommendedName>
</protein>
<evidence type="ECO:0000256" key="2">
    <source>
        <dbReference type="ARBA" id="ARBA00023015"/>
    </source>
</evidence>
<evidence type="ECO:0000313" key="9">
    <source>
        <dbReference type="Proteomes" id="UP000234275"/>
    </source>
</evidence>
<keyword evidence="5" id="KW-0539">Nucleus</keyword>
<dbReference type="OrthoDB" id="5392779at2759"/>
<evidence type="ECO:0000256" key="5">
    <source>
        <dbReference type="ARBA" id="ARBA00023242"/>
    </source>
</evidence>
<dbReference type="GO" id="GO:0006351">
    <property type="term" value="P:DNA-templated transcription"/>
    <property type="evidence" value="ECO:0007669"/>
    <property type="project" value="InterPro"/>
</dbReference>
<keyword evidence="1" id="KW-0479">Metal-binding</keyword>
<dbReference type="PROSITE" id="PS50048">
    <property type="entry name" value="ZN2_CY6_FUNGAL_2"/>
    <property type="match status" value="1"/>
</dbReference>
<dbReference type="SUPFAM" id="SSF57701">
    <property type="entry name" value="Zn2/Cys6 DNA-binding domain"/>
    <property type="match status" value="1"/>
</dbReference>
<dbReference type="SMART" id="SM00906">
    <property type="entry name" value="Fungal_trans"/>
    <property type="match status" value="1"/>
</dbReference>
<dbReference type="PANTHER" id="PTHR47840">
    <property type="entry name" value="ZN(II)2CYS6 TRANSCRIPTION FACTOR (EUROFUNG)-RELATED"/>
    <property type="match status" value="1"/>
</dbReference>
<dbReference type="Pfam" id="PF00172">
    <property type="entry name" value="Zn_clus"/>
    <property type="match status" value="1"/>
</dbReference>
<dbReference type="CDD" id="cd00067">
    <property type="entry name" value="GAL4"/>
    <property type="match status" value="1"/>
</dbReference>
<accession>A0A2I2GET0</accession>
<dbReference type="GO" id="GO:0000981">
    <property type="term" value="F:DNA-binding transcription factor activity, RNA polymerase II-specific"/>
    <property type="evidence" value="ECO:0007669"/>
    <property type="project" value="InterPro"/>
</dbReference>
<dbReference type="GeneID" id="36556184"/>
<feature type="region of interest" description="Disordered" evidence="6">
    <location>
        <begin position="1"/>
        <end position="27"/>
    </location>
</feature>
<dbReference type="RefSeq" id="XP_024706700.1">
    <property type="nucleotide sequence ID" value="XM_024848485.1"/>
</dbReference>
<dbReference type="CDD" id="cd12148">
    <property type="entry name" value="fungal_TF_MHR"/>
    <property type="match status" value="1"/>
</dbReference>
<dbReference type="AlphaFoldDB" id="A0A2I2GET0"/>
<dbReference type="Proteomes" id="UP000234275">
    <property type="component" value="Unassembled WGS sequence"/>
</dbReference>
<dbReference type="EMBL" id="MSFO01000002">
    <property type="protein sequence ID" value="PLB51398.1"/>
    <property type="molecule type" value="Genomic_DNA"/>
</dbReference>
<keyword evidence="2" id="KW-0805">Transcription regulation</keyword>
<evidence type="ECO:0000256" key="3">
    <source>
        <dbReference type="ARBA" id="ARBA00023125"/>
    </source>
</evidence>
<dbReference type="InterPro" id="IPR036864">
    <property type="entry name" value="Zn2-C6_fun-type_DNA-bd_sf"/>
</dbReference>
<dbReference type="STRING" id="1392250.A0A2I2GET0"/>
<dbReference type="VEuPathDB" id="FungiDB:P170DRAFT_433405"/>
<feature type="region of interest" description="Disordered" evidence="6">
    <location>
        <begin position="98"/>
        <end position="142"/>
    </location>
</feature>
<feature type="compositionally biased region" description="Polar residues" evidence="6">
    <location>
        <begin position="632"/>
        <end position="645"/>
    </location>
</feature>
<dbReference type="PANTHER" id="PTHR47840:SF1">
    <property type="entry name" value="ZN(II)2CYS6 TRANSCRIPTION FACTOR (EUROFUNG)"/>
    <property type="match status" value="1"/>
</dbReference>
<dbReference type="PROSITE" id="PS00463">
    <property type="entry name" value="ZN2_CY6_FUNGAL_1"/>
    <property type="match status" value="1"/>
</dbReference>
<proteinExistence type="predicted"/>
<feature type="region of interest" description="Disordered" evidence="6">
    <location>
        <begin position="632"/>
        <end position="652"/>
    </location>
</feature>
<evidence type="ECO:0000256" key="6">
    <source>
        <dbReference type="SAM" id="MobiDB-lite"/>
    </source>
</evidence>
<dbReference type="GO" id="GO:0008270">
    <property type="term" value="F:zinc ion binding"/>
    <property type="evidence" value="ECO:0007669"/>
    <property type="project" value="InterPro"/>
</dbReference>
<dbReference type="SMART" id="SM00066">
    <property type="entry name" value="GAL4"/>
    <property type="match status" value="1"/>
</dbReference>
<keyword evidence="9" id="KW-1185">Reference proteome</keyword>
<evidence type="ECO:0000313" key="8">
    <source>
        <dbReference type="EMBL" id="PLB51398.1"/>
    </source>
</evidence>
<evidence type="ECO:0000259" key="7">
    <source>
        <dbReference type="PROSITE" id="PS50048"/>
    </source>
</evidence>
<name>A0A2I2GET0_9EURO</name>
<comment type="caution">
    <text evidence="8">The sequence shown here is derived from an EMBL/GenBank/DDBJ whole genome shotgun (WGS) entry which is preliminary data.</text>
</comment>
<evidence type="ECO:0000256" key="4">
    <source>
        <dbReference type="ARBA" id="ARBA00023163"/>
    </source>
</evidence>
<sequence length="748" mass="83677">MTMGTATRRHSAAEPDNSPAAKRKKVRRGTHSCWECKRRKMKCVLERPDDAICIGCHRRGTKCVSQELPEEASAPLDSPGQLRERLRRVEAQLDRFLTHADAGIPTPASSEPQPVGADEHPPFSSRGAIETHSSRRPFTGWDDAAHGPPSTVAARPEAGPHGSLSRTLWEALPSQQDVHRISQVSGRYCIPFHEVLTTPPAMLEQDGLRSQHRLLEVPGRQAHPVLIARHMLYLASFLQHLQPDGHEEIRSLSEPLQDMRDRLAETATSLVTSKDAFVGSIEYLECVMIESLYQADCGFLRRSWMTARRAMVIAQSMGFHRSGSVHYQALDPDSKADPHFMWFRIVFYDRQMCLILGMPQGTLDRSMASDATPTQLSPAGCLERIHCVIASRILERNETSPESWQYASTQAIEQELQRAARTVPNQWWLMPNLGSQTSNPQALFWEMRQLSEQLCHYNLLNQLHLPYMLRHAVEDRREYSRLICVNASREILSRFIMLRRWNRVAFSCRTIDFTALMAAITLLLAHLESHRSPPTDNFLVVQYPGDRAMIEKAQEDMEGLDRVNEDPLSARSAGLLRHLLAIEAKAADGDLQSALSLSVQASGFETPATDESTHDGRVAYIPYFGVIKTTSRTQQGNRTTAQYSPKANYRKPRPEVVVEREMQTQPALPVSTPPSLWPSSANSAAIFAPLLSTVISEDSLEQPESPDLTGRALEYSFDNMDLAFLNNLVRGVGDIGDIGADWTGGPGE</sequence>
<dbReference type="GO" id="GO:0003677">
    <property type="term" value="F:DNA binding"/>
    <property type="evidence" value="ECO:0007669"/>
    <property type="project" value="UniProtKB-KW"/>
</dbReference>
<organism evidence="8 9">
    <name type="scientific">Aspergillus steynii IBT 23096</name>
    <dbReference type="NCBI Taxonomy" id="1392250"/>
    <lineage>
        <taxon>Eukaryota</taxon>
        <taxon>Fungi</taxon>
        <taxon>Dikarya</taxon>
        <taxon>Ascomycota</taxon>
        <taxon>Pezizomycotina</taxon>
        <taxon>Eurotiomycetes</taxon>
        <taxon>Eurotiomycetidae</taxon>
        <taxon>Eurotiales</taxon>
        <taxon>Aspergillaceae</taxon>
        <taxon>Aspergillus</taxon>
        <taxon>Aspergillus subgen. Circumdati</taxon>
    </lineage>
</organism>
<dbReference type="InterPro" id="IPR001138">
    <property type="entry name" value="Zn2Cys6_DnaBD"/>
</dbReference>
<dbReference type="Gene3D" id="4.10.240.10">
    <property type="entry name" value="Zn(2)-C6 fungal-type DNA-binding domain"/>
    <property type="match status" value="1"/>
</dbReference>
<gene>
    <name evidence="8" type="ORF">P170DRAFT_433405</name>
</gene>
<reference evidence="8 9" key="1">
    <citation type="submission" date="2016-12" db="EMBL/GenBank/DDBJ databases">
        <title>The genomes of Aspergillus section Nigri reveals drivers in fungal speciation.</title>
        <authorList>
            <consortium name="DOE Joint Genome Institute"/>
            <person name="Vesth T.C."/>
            <person name="Nybo J."/>
            <person name="Theobald S."/>
            <person name="Brandl J."/>
            <person name="Frisvad J.C."/>
            <person name="Nielsen K.F."/>
            <person name="Lyhne E.K."/>
            <person name="Kogle M.E."/>
            <person name="Kuo A."/>
            <person name="Riley R."/>
            <person name="Clum A."/>
            <person name="Nolan M."/>
            <person name="Lipzen A."/>
            <person name="Salamov A."/>
            <person name="Henrissat B."/>
            <person name="Wiebenga A."/>
            <person name="De Vries R.P."/>
            <person name="Grigoriev I.V."/>
            <person name="Mortensen U.H."/>
            <person name="Andersen M.R."/>
            <person name="Baker S.E."/>
        </authorList>
    </citation>
    <scope>NUCLEOTIDE SEQUENCE [LARGE SCALE GENOMIC DNA]</scope>
    <source>
        <strain evidence="8 9">IBT 23096</strain>
    </source>
</reference>